<dbReference type="EMBL" id="LXQA010256387">
    <property type="protein sequence ID" value="MCI38471.1"/>
    <property type="molecule type" value="Genomic_DNA"/>
</dbReference>
<feature type="non-terminal residue" evidence="2">
    <location>
        <position position="1"/>
    </location>
</feature>
<sequence length="22" mass="2349">LLASDKNNYESGNHGFIIGEVA</sequence>
<dbReference type="Proteomes" id="UP000265520">
    <property type="component" value="Unassembled WGS sequence"/>
</dbReference>
<organism evidence="2 3">
    <name type="scientific">Trifolium medium</name>
    <dbReference type="NCBI Taxonomy" id="97028"/>
    <lineage>
        <taxon>Eukaryota</taxon>
        <taxon>Viridiplantae</taxon>
        <taxon>Streptophyta</taxon>
        <taxon>Embryophyta</taxon>
        <taxon>Tracheophyta</taxon>
        <taxon>Spermatophyta</taxon>
        <taxon>Magnoliopsida</taxon>
        <taxon>eudicotyledons</taxon>
        <taxon>Gunneridae</taxon>
        <taxon>Pentapetalae</taxon>
        <taxon>rosids</taxon>
        <taxon>fabids</taxon>
        <taxon>Fabales</taxon>
        <taxon>Fabaceae</taxon>
        <taxon>Papilionoideae</taxon>
        <taxon>50 kb inversion clade</taxon>
        <taxon>NPAAA clade</taxon>
        <taxon>Hologalegina</taxon>
        <taxon>IRL clade</taxon>
        <taxon>Trifolieae</taxon>
        <taxon>Trifolium</taxon>
    </lineage>
</organism>
<evidence type="ECO:0000313" key="3">
    <source>
        <dbReference type="Proteomes" id="UP000265520"/>
    </source>
</evidence>
<keyword evidence="3" id="KW-1185">Reference proteome</keyword>
<feature type="compositionally biased region" description="Polar residues" evidence="1">
    <location>
        <begin position="1"/>
        <end position="11"/>
    </location>
</feature>
<proteinExistence type="predicted"/>
<accession>A0A392RPA3</accession>
<comment type="caution">
    <text evidence="2">The sequence shown here is derived from an EMBL/GenBank/DDBJ whole genome shotgun (WGS) entry which is preliminary data.</text>
</comment>
<reference evidence="2 3" key="1">
    <citation type="journal article" date="2018" name="Front. Plant Sci.">
        <title>Red Clover (Trifolium pratense) and Zigzag Clover (T. medium) - A Picture of Genomic Similarities and Differences.</title>
        <authorList>
            <person name="Dluhosova J."/>
            <person name="Istvanek J."/>
            <person name="Nedelnik J."/>
            <person name="Repkova J."/>
        </authorList>
    </citation>
    <scope>NUCLEOTIDE SEQUENCE [LARGE SCALE GENOMIC DNA]</scope>
    <source>
        <strain evidence="3">cv. 10/8</strain>
        <tissue evidence="2">Leaf</tissue>
    </source>
</reference>
<protein>
    <submittedName>
        <fullName evidence="2">Uncharacterized protein</fullName>
    </submittedName>
</protein>
<evidence type="ECO:0000256" key="1">
    <source>
        <dbReference type="SAM" id="MobiDB-lite"/>
    </source>
</evidence>
<feature type="region of interest" description="Disordered" evidence="1">
    <location>
        <begin position="1"/>
        <end position="22"/>
    </location>
</feature>
<dbReference type="AlphaFoldDB" id="A0A392RPA3"/>
<name>A0A392RPA3_9FABA</name>
<evidence type="ECO:0000313" key="2">
    <source>
        <dbReference type="EMBL" id="MCI38471.1"/>
    </source>
</evidence>